<proteinExistence type="inferred from homology"/>
<dbReference type="PROSITE" id="PS00913">
    <property type="entry name" value="ADH_IRON_1"/>
    <property type="match status" value="1"/>
</dbReference>
<protein>
    <submittedName>
        <fullName evidence="7">Iron-containing alcohol dehydrogenase</fullName>
    </submittedName>
</protein>
<keyword evidence="8" id="KW-1185">Reference proteome</keyword>
<dbReference type="SUPFAM" id="SSF56796">
    <property type="entry name" value="Dehydroquinate synthase-like"/>
    <property type="match status" value="1"/>
</dbReference>
<dbReference type="PANTHER" id="PTHR11496:SF102">
    <property type="entry name" value="ALCOHOL DEHYDROGENASE 4"/>
    <property type="match status" value="1"/>
</dbReference>
<comment type="caution">
    <text evidence="7">The sequence shown here is derived from an EMBL/GenBank/DDBJ whole genome shotgun (WGS) entry which is preliminary data.</text>
</comment>
<dbReference type="Pfam" id="PF25137">
    <property type="entry name" value="ADH_Fe_C"/>
    <property type="match status" value="1"/>
</dbReference>
<evidence type="ECO:0000259" key="5">
    <source>
        <dbReference type="Pfam" id="PF00465"/>
    </source>
</evidence>
<dbReference type="Pfam" id="PF00465">
    <property type="entry name" value="Fe-ADH"/>
    <property type="match status" value="1"/>
</dbReference>
<evidence type="ECO:0000256" key="4">
    <source>
        <dbReference type="ARBA" id="ARBA00023027"/>
    </source>
</evidence>
<dbReference type="Gene3D" id="3.40.50.1970">
    <property type="match status" value="1"/>
</dbReference>
<keyword evidence="4" id="KW-0520">NAD</keyword>
<feature type="domain" description="Alcohol dehydrogenase iron-type/glycerol dehydrogenase GldA" evidence="5">
    <location>
        <begin position="10"/>
        <end position="176"/>
    </location>
</feature>
<dbReference type="Proteomes" id="UP001589628">
    <property type="component" value="Unassembled WGS sequence"/>
</dbReference>
<dbReference type="InterPro" id="IPR056798">
    <property type="entry name" value="ADH_Fe_C"/>
</dbReference>
<feature type="domain" description="Fe-containing alcohol dehydrogenase-like C-terminal" evidence="6">
    <location>
        <begin position="187"/>
        <end position="383"/>
    </location>
</feature>
<evidence type="ECO:0000256" key="3">
    <source>
        <dbReference type="ARBA" id="ARBA00023002"/>
    </source>
</evidence>
<comment type="cofactor">
    <cofactor evidence="1">
        <name>Fe cation</name>
        <dbReference type="ChEBI" id="CHEBI:24875"/>
    </cofactor>
</comment>
<dbReference type="Gene3D" id="1.20.1090.10">
    <property type="entry name" value="Dehydroquinate synthase-like - alpha domain"/>
    <property type="match status" value="1"/>
</dbReference>
<reference evidence="7 8" key="1">
    <citation type="submission" date="2024-09" db="EMBL/GenBank/DDBJ databases">
        <authorList>
            <person name="Sun Q."/>
            <person name="Mori K."/>
        </authorList>
    </citation>
    <scope>NUCLEOTIDE SEQUENCE [LARGE SCALE GENOMIC DNA]</scope>
    <source>
        <strain evidence="7 8">ATCC 51285</strain>
    </source>
</reference>
<dbReference type="InterPro" id="IPR001670">
    <property type="entry name" value="ADH_Fe/GldA"/>
</dbReference>
<organism evidence="7 8">
    <name type="scientific">Balneatrix alpica</name>
    <dbReference type="NCBI Taxonomy" id="75684"/>
    <lineage>
        <taxon>Bacteria</taxon>
        <taxon>Pseudomonadati</taxon>
        <taxon>Pseudomonadota</taxon>
        <taxon>Gammaproteobacteria</taxon>
        <taxon>Oceanospirillales</taxon>
        <taxon>Balneatrichaceae</taxon>
        <taxon>Balneatrix</taxon>
    </lineage>
</organism>
<sequence length="389" mass="41164">MNAFSFTTSQRIEFGWGQLAHLASWMPSGVSRLAVLCGSRVAQCQDLLAPLQQQGFELAFYPVTKEPDVQMAQQLLAEVANFAPQAVIGLGGGSVIDLGKVVAIMLRQQGPLLDYLEVVGAGRQIEQPGLPYIAIPSTAGTGAEVTRNAVLDVPEQGVKVSLRSPWMLPSLALIDPQLTLSLPASVTASTGMDALTQVIEPYVSAKANPLTDALALAAIEQAAWALPRLRQEPDSRPAREAMAYVSLSGGLALANSGLGAVHGLAGPLGGMLGAPHGMLCAALLAPVMRANINQLRQQSDANSQAGLARYQRVAALLTGQPDARAEQGVEWVEQCCQHWQIPSLTTWGLTPARYAEAVSKGQRASSMKANWQVLEDHVLTQVLVEASAI</sequence>
<dbReference type="InterPro" id="IPR039697">
    <property type="entry name" value="Alcohol_dehydrogenase_Fe"/>
</dbReference>
<evidence type="ECO:0000256" key="2">
    <source>
        <dbReference type="ARBA" id="ARBA00007358"/>
    </source>
</evidence>
<evidence type="ECO:0000313" key="7">
    <source>
        <dbReference type="EMBL" id="MFB9887142.1"/>
    </source>
</evidence>
<dbReference type="RefSeq" id="WP_035461879.1">
    <property type="nucleotide sequence ID" value="NZ_JBHLZN010000004.1"/>
</dbReference>
<dbReference type="PANTHER" id="PTHR11496">
    <property type="entry name" value="ALCOHOL DEHYDROGENASE"/>
    <property type="match status" value="1"/>
</dbReference>
<dbReference type="EMBL" id="JBHLZN010000004">
    <property type="protein sequence ID" value="MFB9887142.1"/>
    <property type="molecule type" value="Genomic_DNA"/>
</dbReference>
<evidence type="ECO:0000313" key="8">
    <source>
        <dbReference type="Proteomes" id="UP001589628"/>
    </source>
</evidence>
<evidence type="ECO:0000256" key="1">
    <source>
        <dbReference type="ARBA" id="ARBA00001962"/>
    </source>
</evidence>
<comment type="similarity">
    <text evidence="2">Belongs to the iron-containing alcohol dehydrogenase family.</text>
</comment>
<evidence type="ECO:0000259" key="6">
    <source>
        <dbReference type="Pfam" id="PF25137"/>
    </source>
</evidence>
<dbReference type="InterPro" id="IPR018211">
    <property type="entry name" value="ADH_Fe_CS"/>
</dbReference>
<name>A0ABV5ZCY2_9GAMM</name>
<keyword evidence="3" id="KW-0560">Oxidoreductase</keyword>
<dbReference type="CDD" id="cd08183">
    <property type="entry name" value="Fe-ADH-like"/>
    <property type="match status" value="1"/>
</dbReference>
<accession>A0ABV5ZCY2</accession>
<gene>
    <name evidence="7" type="ORF">ACFFLH_12050</name>
</gene>